<dbReference type="CDD" id="cd00158">
    <property type="entry name" value="RHOD"/>
    <property type="match status" value="1"/>
</dbReference>
<keyword evidence="2" id="KW-0808">Transferase</keyword>
<dbReference type="EMBL" id="JALBUF010000006">
    <property type="protein sequence ID" value="MCI0183778.1"/>
    <property type="molecule type" value="Genomic_DNA"/>
</dbReference>
<name>A0A9X1VCS8_9BACL</name>
<dbReference type="InterPro" id="IPR036873">
    <property type="entry name" value="Rhodanese-like_dom_sf"/>
</dbReference>
<dbReference type="GO" id="GO:0016740">
    <property type="term" value="F:transferase activity"/>
    <property type="evidence" value="ECO:0007669"/>
    <property type="project" value="UniProtKB-KW"/>
</dbReference>
<evidence type="ECO:0000313" key="2">
    <source>
        <dbReference type="EMBL" id="MCI0183778.1"/>
    </source>
</evidence>
<feature type="domain" description="Rhodanese" evidence="1">
    <location>
        <begin position="16"/>
        <end position="97"/>
    </location>
</feature>
<dbReference type="SMART" id="SM00450">
    <property type="entry name" value="RHOD"/>
    <property type="match status" value="1"/>
</dbReference>
<sequence length="100" mass="11393">MVRQWSSKDVLERLRNGRPLQIIDVREPFEYGHGHIPGARSVPLSQIGGRMHEIRRDVETVVVCQSGNRSRSACDFLARQGYTQIFNLQGGMSRWNGPTQ</sequence>
<dbReference type="EC" id="2.8.1.-" evidence="2"/>
<proteinExistence type="predicted"/>
<protein>
    <submittedName>
        <fullName evidence="2">Sulfurtransferase</fullName>
        <ecNumber evidence="2">2.8.1.-</ecNumber>
    </submittedName>
</protein>
<dbReference type="PANTHER" id="PTHR43031">
    <property type="entry name" value="FAD-DEPENDENT OXIDOREDUCTASE"/>
    <property type="match status" value="1"/>
</dbReference>
<dbReference type="RefSeq" id="WP_241714483.1">
    <property type="nucleotide sequence ID" value="NZ_JALBUF010000006.1"/>
</dbReference>
<dbReference type="Gene3D" id="3.40.250.10">
    <property type="entry name" value="Rhodanese-like domain"/>
    <property type="match status" value="1"/>
</dbReference>
<dbReference type="SUPFAM" id="SSF52821">
    <property type="entry name" value="Rhodanese/Cell cycle control phosphatase"/>
    <property type="match status" value="1"/>
</dbReference>
<dbReference type="InterPro" id="IPR050229">
    <property type="entry name" value="GlpE_sulfurtransferase"/>
</dbReference>
<dbReference type="PROSITE" id="PS50206">
    <property type="entry name" value="RHODANESE_3"/>
    <property type="match status" value="1"/>
</dbReference>
<dbReference type="AlphaFoldDB" id="A0A9X1VCS8"/>
<evidence type="ECO:0000259" key="1">
    <source>
        <dbReference type="PROSITE" id="PS50206"/>
    </source>
</evidence>
<reference evidence="2" key="1">
    <citation type="submission" date="2022-03" db="EMBL/GenBank/DDBJ databases">
        <title>Draft Genome Sequence of Firmicute Strain S0AB, a Heterotrophic Iron/Sulfur-Oxidizing Extreme Acidophile.</title>
        <authorList>
            <person name="Vergara E."/>
            <person name="Pakostova E."/>
            <person name="Johnson D.B."/>
            <person name="Holmes D.S."/>
        </authorList>
    </citation>
    <scope>NUCLEOTIDE SEQUENCE</scope>
    <source>
        <strain evidence="2">S0AB</strain>
    </source>
</reference>
<comment type="caution">
    <text evidence="2">The sequence shown here is derived from an EMBL/GenBank/DDBJ whole genome shotgun (WGS) entry which is preliminary data.</text>
</comment>
<dbReference type="Proteomes" id="UP001139263">
    <property type="component" value="Unassembled WGS sequence"/>
</dbReference>
<organism evidence="2 3">
    <name type="scientific">Sulfoacidibacillus ferrooxidans</name>
    <dbReference type="NCBI Taxonomy" id="2005001"/>
    <lineage>
        <taxon>Bacteria</taxon>
        <taxon>Bacillati</taxon>
        <taxon>Bacillota</taxon>
        <taxon>Bacilli</taxon>
        <taxon>Bacillales</taxon>
        <taxon>Alicyclobacillaceae</taxon>
        <taxon>Sulfoacidibacillus</taxon>
    </lineage>
</organism>
<dbReference type="PANTHER" id="PTHR43031:SF1">
    <property type="entry name" value="PYRIDINE NUCLEOTIDE-DISULPHIDE OXIDOREDUCTASE"/>
    <property type="match status" value="1"/>
</dbReference>
<accession>A0A9X1VCS8</accession>
<gene>
    <name evidence="2" type="ORF">MM817_02069</name>
</gene>
<dbReference type="InterPro" id="IPR001763">
    <property type="entry name" value="Rhodanese-like_dom"/>
</dbReference>
<keyword evidence="3" id="KW-1185">Reference proteome</keyword>
<dbReference type="Pfam" id="PF00581">
    <property type="entry name" value="Rhodanese"/>
    <property type="match status" value="1"/>
</dbReference>
<evidence type="ECO:0000313" key="3">
    <source>
        <dbReference type="Proteomes" id="UP001139263"/>
    </source>
</evidence>